<dbReference type="AlphaFoldDB" id="A0A0E9P8Z7"/>
<protein>
    <submittedName>
        <fullName evidence="1">Uncharacterized protein</fullName>
    </submittedName>
</protein>
<proteinExistence type="predicted"/>
<sequence length="25" mass="2699">MAALTHSVPQTESQTVFSAQILLEP</sequence>
<organism evidence="1">
    <name type="scientific">Anguilla anguilla</name>
    <name type="common">European freshwater eel</name>
    <name type="synonym">Muraena anguilla</name>
    <dbReference type="NCBI Taxonomy" id="7936"/>
    <lineage>
        <taxon>Eukaryota</taxon>
        <taxon>Metazoa</taxon>
        <taxon>Chordata</taxon>
        <taxon>Craniata</taxon>
        <taxon>Vertebrata</taxon>
        <taxon>Euteleostomi</taxon>
        <taxon>Actinopterygii</taxon>
        <taxon>Neopterygii</taxon>
        <taxon>Teleostei</taxon>
        <taxon>Anguilliformes</taxon>
        <taxon>Anguillidae</taxon>
        <taxon>Anguilla</taxon>
    </lineage>
</organism>
<evidence type="ECO:0000313" key="1">
    <source>
        <dbReference type="EMBL" id="JAH00303.1"/>
    </source>
</evidence>
<name>A0A0E9P8Z7_ANGAN</name>
<reference evidence="1" key="1">
    <citation type="submission" date="2014-11" db="EMBL/GenBank/DDBJ databases">
        <authorList>
            <person name="Amaro Gonzalez C."/>
        </authorList>
    </citation>
    <scope>NUCLEOTIDE SEQUENCE</scope>
</reference>
<dbReference type="EMBL" id="GBXM01108274">
    <property type="protein sequence ID" value="JAH00303.1"/>
    <property type="molecule type" value="Transcribed_RNA"/>
</dbReference>
<accession>A0A0E9P8Z7</accession>
<reference evidence="1" key="2">
    <citation type="journal article" date="2015" name="Fish Shellfish Immunol.">
        <title>Early steps in the European eel (Anguilla anguilla)-Vibrio vulnificus interaction in the gills: Role of the RtxA13 toxin.</title>
        <authorList>
            <person name="Callol A."/>
            <person name="Pajuelo D."/>
            <person name="Ebbesson L."/>
            <person name="Teles M."/>
            <person name="MacKenzie S."/>
            <person name="Amaro C."/>
        </authorList>
    </citation>
    <scope>NUCLEOTIDE SEQUENCE</scope>
</reference>